<evidence type="ECO:0000313" key="1">
    <source>
        <dbReference type="EMBL" id="KAK2660914.1"/>
    </source>
</evidence>
<keyword evidence="2" id="KW-1185">Reference proteome</keyword>
<organism evidence="1 2">
    <name type="scientific">Dipteronia dyeriana</name>
    <dbReference type="NCBI Taxonomy" id="168575"/>
    <lineage>
        <taxon>Eukaryota</taxon>
        <taxon>Viridiplantae</taxon>
        <taxon>Streptophyta</taxon>
        <taxon>Embryophyta</taxon>
        <taxon>Tracheophyta</taxon>
        <taxon>Spermatophyta</taxon>
        <taxon>Magnoliopsida</taxon>
        <taxon>eudicotyledons</taxon>
        <taxon>Gunneridae</taxon>
        <taxon>Pentapetalae</taxon>
        <taxon>rosids</taxon>
        <taxon>malvids</taxon>
        <taxon>Sapindales</taxon>
        <taxon>Sapindaceae</taxon>
        <taxon>Hippocastanoideae</taxon>
        <taxon>Acereae</taxon>
        <taxon>Dipteronia</taxon>
    </lineage>
</organism>
<protein>
    <submittedName>
        <fullName evidence="1">Uncharacterized protein</fullName>
    </submittedName>
</protein>
<dbReference type="EMBL" id="JANJYI010000002">
    <property type="protein sequence ID" value="KAK2660914.1"/>
    <property type="molecule type" value="Genomic_DNA"/>
</dbReference>
<dbReference type="AlphaFoldDB" id="A0AAD9XJY7"/>
<comment type="caution">
    <text evidence="1">The sequence shown here is derived from an EMBL/GenBank/DDBJ whole genome shotgun (WGS) entry which is preliminary data.</text>
</comment>
<accession>A0AAD9XJY7</accession>
<evidence type="ECO:0000313" key="2">
    <source>
        <dbReference type="Proteomes" id="UP001280121"/>
    </source>
</evidence>
<name>A0AAD9XJY7_9ROSI</name>
<proteinExistence type="predicted"/>
<sequence>MVPTNFTSNSLGTISLYPGNFLRFLYLILALIRGHVQQSGVFDNQHAGWYRQTFGSPETSHAISSVPKILSTVQTALHRRFSVCFLSRTSNIGSTLCASHNISTPCSTSTPSSNRVDNAASAASTTFSIQ</sequence>
<gene>
    <name evidence="1" type="ORF">Ddye_007447</name>
</gene>
<reference evidence="1" key="1">
    <citation type="journal article" date="2023" name="Plant J.">
        <title>Genome sequences and population genomics provide insights into the demographic history, inbreeding, and mutation load of two 'living fossil' tree species of Dipteronia.</title>
        <authorList>
            <person name="Feng Y."/>
            <person name="Comes H.P."/>
            <person name="Chen J."/>
            <person name="Zhu S."/>
            <person name="Lu R."/>
            <person name="Zhang X."/>
            <person name="Li P."/>
            <person name="Qiu J."/>
            <person name="Olsen K.M."/>
            <person name="Qiu Y."/>
        </authorList>
    </citation>
    <scope>NUCLEOTIDE SEQUENCE</scope>
    <source>
        <strain evidence="1">KIB01</strain>
    </source>
</reference>
<dbReference type="Proteomes" id="UP001280121">
    <property type="component" value="Unassembled WGS sequence"/>
</dbReference>